<feature type="region of interest" description="Disordered" evidence="1">
    <location>
        <begin position="1"/>
        <end position="150"/>
    </location>
</feature>
<organism evidence="2 3">
    <name type="scientific">Peronospora matthiolae</name>
    <dbReference type="NCBI Taxonomy" id="2874970"/>
    <lineage>
        <taxon>Eukaryota</taxon>
        <taxon>Sar</taxon>
        <taxon>Stramenopiles</taxon>
        <taxon>Oomycota</taxon>
        <taxon>Peronosporomycetes</taxon>
        <taxon>Peronosporales</taxon>
        <taxon>Peronosporaceae</taxon>
        <taxon>Peronospora</taxon>
    </lineage>
</organism>
<dbReference type="Proteomes" id="UP001162060">
    <property type="component" value="Unassembled WGS sequence"/>
</dbReference>
<name>A0AAV1U6S7_9STRA</name>
<dbReference type="AlphaFoldDB" id="A0AAV1U6S7"/>
<protein>
    <submittedName>
        <fullName evidence="2">Uncharacterized protein</fullName>
    </submittedName>
</protein>
<evidence type="ECO:0000313" key="3">
    <source>
        <dbReference type="Proteomes" id="UP001162060"/>
    </source>
</evidence>
<feature type="compositionally biased region" description="Low complexity" evidence="1">
    <location>
        <begin position="17"/>
        <end position="31"/>
    </location>
</feature>
<sequence>MRKMASKRLQLQRAADEAAQAAITPAAVGTAPPRPPPTVKPQRTGVPIQPVYTAILTGRRLWPSRKPPVKTESPSSGGYHVLQDSEPELERNSAGSAQAPRTDVCTDDPPITPKLHLKMAPNVTLAGPHLLSDDRLRQQDSKQRGIAPKI</sequence>
<proteinExistence type="predicted"/>
<reference evidence="2" key="1">
    <citation type="submission" date="2024-01" db="EMBL/GenBank/DDBJ databases">
        <authorList>
            <person name="Webb A."/>
        </authorList>
    </citation>
    <scope>NUCLEOTIDE SEQUENCE</scope>
    <source>
        <strain evidence="2">Pm1</strain>
    </source>
</reference>
<evidence type="ECO:0000313" key="2">
    <source>
        <dbReference type="EMBL" id="CAK7929358.1"/>
    </source>
</evidence>
<gene>
    <name evidence="2" type="ORF">PM001_LOCUS14508</name>
</gene>
<dbReference type="EMBL" id="CAKLBY020000153">
    <property type="protein sequence ID" value="CAK7929358.1"/>
    <property type="molecule type" value="Genomic_DNA"/>
</dbReference>
<accession>A0AAV1U6S7</accession>
<comment type="caution">
    <text evidence="2">The sequence shown here is derived from an EMBL/GenBank/DDBJ whole genome shotgun (WGS) entry which is preliminary data.</text>
</comment>
<evidence type="ECO:0000256" key="1">
    <source>
        <dbReference type="SAM" id="MobiDB-lite"/>
    </source>
</evidence>
<feature type="compositionally biased region" description="Basic and acidic residues" evidence="1">
    <location>
        <begin position="131"/>
        <end position="143"/>
    </location>
</feature>